<feature type="domain" description="Translation elongation factor EFTs/EF1B dimerisation" evidence="6">
    <location>
        <begin position="73"/>
        <end position="289"/>
    </location>
</feature>
<dbReference type="KEGG" id="schv:BRCON_1208"/>
<dbReference type="HAMAP" id="MF_00050">
    <property type="entry name" value="EF_Ts"/>
    <property type="match status" value="1"/>
</dbReference>
<comment type="function">
    <text evidence="5">Associates with the EF-Tu.GDP complex and induces the exchange of GDP to GTP. It remains bound to the aminoacyl-tRNA.EF-Tu.GTP complex up to the GTP hydrolysis stage on the ribosome.</text>
</comment>
<comment type="similarity">
    <text evidence="1 5">Belongs to the EF-Ts family.</text>
</comment>
<dbReference type="Gene3D" id="1.10.8.10">
    <property type="entry name" value="DNA helicase RuvA subunit, C-terminal domain"/>
    <property type="match status" value="1"/>
</dbReference>
<keyword evidence="4 5" id="KW-0648">Protein biosynthesis</keyword>
<evidence type="ECO:0000313" key="8">
    <source>
        <dbReference type="Proteomes" id="UP000262583"/>
    </source>
</evidence>
<organism evidence="7 8">
    <name type="scientific">Sumerlaea chitinivorans</name>
    <dbReference type="NCBI Taxonomy" id="2250252"/>
    <lineage>
        <taxon>Bacteria</taxon>
        <taxon>Candidatus Sumerlaeota</taxon>
        <taxon>Candidatus Sumerlaeia</taxon>
        <taxon>Candidatus Sumerlaeales</taxon>
        <taxon>Candidatus Sumerlaeaceae</taxon>
        <taxon>Candidatus Sumerlaea</taxon>
    </lineage>
</organism>
<accession>A0A2Z4Y6B7</accession>
<dbReference type="PANTHER" id="PTHR11741">
    <property type="entry name" value="ELONGATION FACTOR TS"/>
    <property type="match status" value="1"/>
</dbReference>
<dbReference type="AlphaFoldDB" id="A0A2Z4Y6B7"/>
<dbReference type="PANTHER" id="PTHR11741:SF0">
    <property type="entry name" value="ELONGATION FACTOR TS, MITOCHONDRIAL"/>
    <property type="match status" value="1"/>
</dbReference>
<reference evidence="7 8" key="1">
    <citation type="submission" date="2018-05" db="EMBL/GenBank/DDBJ databases">
        <title>A metagenomic window into the 2 km-deep terrestrial subsurface aquifer revealed taxonomically and functionally diverse microbial community comprising novel uncultured bacterial lineages.</title>
        <authorList>
            <person name="Kadnikov V.V."/>
            <person name="Mardanov A.V."/>
            <person name="Beletsky A.V."/>
            <person name="Banks D."/>
            <person name="Pimenov N.V."/>
            <person name="Frank Y.A."/>
            <person name="Karnachuk O.V."/>
            <person name="Ravin N.V."/>
        </authorList>
    </citation>
    <scope>NUCLEOTIDE SEQUENCE [LARGE SCALE GENOMIC DNA]</scope>
    <source>
        <strain evidence="7">BY</strain>
    </source>
</reference>
<dbReference type="Gene3D" id="1.10.286.20">
    <property type="match status" value="1"/>
</dbReference>
<dbReference type="FunFam" id="1.10.8.10:FF:000001">
    <property type="entry name" value="Elongation factor Ts"/>
    <property type="match status" value="1"/>
</dbReference>
<proteinExistence type="inferred from homology"/>
<dbReference type="CDD" id="cd14275">
    <property type="entry name" value="UBA_EF-Ts"/>
    <property type="match status" value="1"/>
</dbReference>
<evidence type="ECO:0000256" key="2">
    <source>
        <dbReference type="ARBA" id="ARBA00016956"/>
    </source>
</evidence>
<dbReference type="Gene3D" id="3.30.479.20">
    <property type="entry name" value="Elongation factor Ts, dimerisation domain"/>
    <property type="match status" value="2"/>
</dbReference>
<dbReference type="EMBL" id="CP030759">
    <property type="protein sequence ID" value="AXA35985.1"/>
    <property type="molecule type" value="Genomic_DNA"/>
</dbReference>
<gene>
    <name evidence="5" type="primary">tsf</name>
    <name evidence="7" type="ORF">BRCON_1208</name>
</gene>
<dbReference type="SUPFAM" id="SSF54713">
    <property type="entry name" value="Elongation factor Ts (EF-Ts), dimerisation domain"/>
    <property type="match status" value="2"/>
</dbReference>
<name>A0A2Z4Y6B7_SUMC1</name>
<evidence type="ECO:0000313" key="7">
    <source>
        <dbReference type="EMBL" id="AXA35985.1"/>
    </source>
</evidence>
<dbReference type="GO" id="GO:0005737">
    <property type="term" value="C:cytoplasm"/>
    <property type="evidence" value="ECO:0007669"/>
    <property type="project" value="UniProtKB-SubCell"/>
</dbReference>
<dbReference type="Pfam" id="PF00889">
    <property type="entry name" value="EF_TS"/>
    <property type="match status" value="1"/>
</dbReference>
<dbReference type="InterPro" id="IPR014039">
    <property type="entry name" value="Transl_elong_EFTs/EF1B_dimer"/>
</dbReference>
<sequence length="299" mass="33306">MAEITAQMVKELREKSGAGMMDCKKALAESGGDMEKAMLLLRERGAAIASKRSSRVAKEGVIAASITPDRKKGALVELNCESDFVARNEEFRNLVEELARHALTLTDPAQMLESRMSSGDTVAERVQQIIGKIGENIVLSRWEVLNCSEKGYCFSYIHPPGKIGVLVEVEAPQDGLADNPEFREFARDIAMHIAATAPTCVRREEVPQDVLDQERELYRKQALNEGKPEKVVDKIVEGRIQKFYAEVVLLEQPFAKNPDQKVSEYVKQNAAKFGEGLNVKRFLRWKLGEKAEAAAQQEG</sequence>
<evidence type="ECO:0000256" key="3">
    <source>
        <dbReference type="ARBA" id="ARBA00022768"/>
    </source>
</evidence>
<evidence type="ECO:0000256" key="4">
    <source>
        <dbReference type="ARBA" id="ARBA00022917"/>
    </source>
</evidence>
<dbReference type="InterPro" id="IPR036402">
    <property type="entry name" value="EF-Ts_dimer_sf"/>
</dbReference>
<dbReference type="SUPFAM" id="SSF46934">
    <property type="entry name" value="UBA-like"/>
    <property type="match status" value="1"/>
</dbReference>
<keyword evidence="5" id="KW-0963">Cytoplasm</keyword>
<dbReference type="FunFam" id="1.10.286.20:FF:000001">
    <property type="entry name" value="Elongation factor Ts"/>
    <property type="match status" value="1"/>
</dbReference>
<comment type="subcellular location">
    <subcellularLocation>
        <location evidence="5">Cytoplasm</location>
    </subcellularLocation>
</comment>
<keyword evidence="3 5" id="KW-0251">Elongation factor</keyword>
<dbReference type="PROSITE" id="PS01126">
    <property type="entry name" value="EF_TS_1"/>
    <property type="match status" value="1"/>
</dbReference>
<dbReference type="GO" id="GO:0003746">
    <property type="term" value="F:translation elongation factor activity"/>
    <property type="evidence" value="ECO:0007669"/>
    <property type="project" value="UniProtKB-UniRule"/>
</dbReference>
<evidence type="ECO:0000256" key="1">
    <source>
        <dbReference type="ARBA" id="ARBA00005532"/>
    </source>
</evidence>
<dbReference type="Proteomes" id="UP000262583">
    <property type="component" value="Chromosome"/>
</dbReference>
<feature type="region of interest" description="Involved in Mg(2+) ion dislocation from EF-Tu" evidence="5">
    <location>
        <begin position="82"/>
        <end position="85"/>
    </location>
</feature>
<protein>
    <recommendedName>
        <fullName evidence="2 5">Elongation factor Ts</fullName>
        <shortName evidence="5">EF-Ts</shortName>
    </recommendedName>
</protein>
<dbReference type="InterPro" id="IPR018101">
    <property type="entry name" value="Transl_elong_Ts_CS"/>
</dbReference>
<dbReference type="InterPro" id="IPR001816">
    <property type="entry name" value="Transl_elong_EFTs/EF1B"/>
</dbReference>
<evidence type="ECO:0000256" key="5">
    <source>
        <dbReference type="HAMAP-Rule" id="MF_00050"/>
    </source>
</evidence>
<evidence type="ECO:0000259" key="6">
    <source>
        <dbReference type="Pfam" id="PF00889"/>
    </source>
</evidence>
<dbReference type="NCBIfam" id="TIGR00116">
    <property type="entry name" value="tsf"/>
    <property type="match status" value="1"/>
</dbReference>
<dbReference type="InterPro" id="IPR009060">
    <property type="entry name" value="UBA-like_sf"/>
</dbReference>